<gene>
    <name evidence="1" type="ORF">NC99_03880</name>
</gene>
<proteinExistence type="predicted"/>
<name>A0A0L8VF63_9BACT</name>
<keyword evidence="2" id="KW-1185">Reference proteome</keyword>
<comment type="caution">
    <text evidence="1">The sequence shown here is derived from an EMBL/GenBank/DDBJ whole genome shotgun (WGS) entry which is preliminary data.</text>
</comment>
<sequence length="53" mass="6523">MEKNLKGYREQTYWGNEHPVDEKVRHLDNDEFKDFVEDEIVAKDIDVYWGEEY</sequence>
<organism evidence="1 2">
    <name type="scientific">Sunxiuqinia dokdonensis</name>
    <dbReference type="NCBI Taxonomy" id="1409788"/>
    <lineage>
        <taxon>Bacteria</taxon>
        <taxon>Pseudomonadati</taxon>
        <taxon>Bacteroidota</taxon>
        <taxon>Bacteroidia</taxon>
        <taxon>Marinilabiliales</taxon>
        <taxon>Prolixibacteraceae</taxon>
        <taxon>Sunxiuqinia</taxon>
    </lineage>
</organism>
<accession>A0A0L8VF63</accession>
<reference evidence="2" key="1">
    <citation type="submission" date="2015-07" db="EMBL/GenBank/DDBJ databases">
        <title>Genome sequencing of Sunxiuqinia dokdonensis strain SK.</title>
        <authorList>
            <person name="Ahn S."/>
            <person name="Kim B.-C."/>
        </authorList>
    </citation>
    <scope>NUCLEOTIDE SEQUENCE [LARGE SCALE GENOMIC DNA]</scope>
    <source>
        <strain evidence="2">SK</strain>
    </source>
</reference>
<evidence type="ECO:0000313" key="2">
    <source>
        <dbReference type="Proteomes" id="UP000036958"/>
    </source>
</evidence>
<protein>
    <submittedName>
        <fullName evidence="1">Uncharacterized protein</fullName>
    </submittedName>
</protein>
<evidence type="ECO:0000313" key="1">
    <source>
        <dbReference type="EMBL" id="KOH46802.1"/>
    </source>
</evidence>
<dbReference type="Proteomes" id="UP000036958">
    <property type="component" value="Unassembled WGS sequence"/>
</dbReference>
<dbReference type="AlphaFoldDB" id="A0A0L8VF63"/>
<dbReference type="EMBL" id="LGIA01000018">
    <property type="protein sequence ID" value="KOH46802.1"/>
    <property type="molecule type" value="Genomic_DNA"/>
</dbReference>